<dbReference type="InterPro" id="IPR036271">
    <property type="entry name" value="Tet_transcr_reg_TetR-rel_C_sf"/>
</dbReference>
<feature type="domain" description="HTH tetR-type" evidence="5">
    <location>
        <begin position="20"/>
        <end position="80"/>
    </location>
</feature>
<evidence type="ECO:0000313" key="7">
    <source>
        <dbReference type="Proteomes" id="UP000569914"/>
    </source>
</evidence>
<dbReference type="SUPFAM" id="SSF48498">
    <property type="entry name" value="Tetracyclin repressor-like, C-terminal domain"/>
    <property type="match status" value="1"/>
</dbReference>
<dbReference type="GO" id="GO:0003700">
    <property type="term" value="F:DNA-binding transcription factor activity"/>
    <property type="evidence" value="ECO:0007669"/>
    <property type="project" value="TreeGrafter"/>
</dbReference>
<evidence type="ECO:0000256" key="3">
    <source>
        <dbReference type="ARBA" id="ARBA00023163"/>
    </source>
</evidence>
<name>A0A7Y9LCB1_9ACTN</name>
<proteinExistence type="predicted"/>
<gene>
    <name evidence="6" type="ORF">BKA15_002849</name>
</gene>
<dbReference type="InterPro" id="IPR025996">
    <property type="entry name" value="MT1864/Rv1816-like_C"/>
</dbReference>
<accession>A0A7Y9LCB1</accession>
<feature type="DNA-binding region" description="H-T-H motif" evidence="4">
    <location>
        <begin position="43"/>
        <end position="62"/>
    </location>
</feature>
<dbReference type="Gene3D" id="1.10.10.60">
    <property type="entry name" value="Homeodomain-like"/>
    <property type="match status" value="1"/>
</dbReference>
<dbReference type="AlphaFoldDB" id="A0A7Y9LCB1"/>
<reference evidence="6 7" key="1">
    <citation type="submission" date="2020-07" db="EMBL/GenBank/DDBJ databases">
        <title>Sequencing the genomes of 1000 actinobacteria strains.</title>
        <authorList>
            <person name="Klenk H.-P."/>
        </authorList>
    </citation>
    <scope>NUCLEOTIDE SEQUENCE [LARGE SCALE GENOMIC DNA]</scope>
    <source>
        <strain evidence="6 7">DSM 22083</strain>
    </source>
</reference>
<dbReference type="SUPFAM" id="SSF46689">
    <property type="entry name" value="Homeodomain-like"/>
    <property type="match status" value="1"/>
</dbReference>
<dbReference type="Proteomes" id="UP000569914">
    <property type="component" value="Unassembled WGS sequence"/>
</dbReference>
<dbReference type="EMBL" id="JACCBU010000001">
    <property type="protein sequence ID" value="NYE71520.1"/>
    <property type="molecule type" value="Genomic_DNA"/>
</dbReference>
<dbReference type="Gene3D" id="1.10.357.10">
    <property type="entry name" value="Tetracycline Repressor, domain 2"/>
    <property type="match status" value="1"/>
</dbReference>
<evidence type="ECO:0000256" key="2">
    <source>
        <dbReference type="ARBA" id="ARBA00023125"/>
    </source>
</evidence>
<evidence type="ECO:0000256" key="1">
    <source>
        <dbReference type="ARBA" id="ARBA00023015"/>
    </source>
</evidence>
<dbReference type="GO" id="GO:0000976">
    <property type="term" value="F:transcription cis-regulatory region binding"/>
    <property type="evidence" value="ECO:0007669"/>
    <property type="project" value="TreeGrafter"/>
</dbReference>
<keyword evidence="3" id="KW-0804">Transcription</keyword>
<dbReference type="InterPro" id="IPR009057">
    <property type="entry name" value="Homeodomain-like_sf"/>
</dbReference>
<evidence type="ECO:0000313" key="6">
    <source>
        <dbReference type="EMBL" id="NYE71520.1"/>
    </source>
</evidence>
<dbReference type="Pfam" id="PF13305">
    <property type="entry name" value="TetR_C_33"/>
    <property type="match status" value="1"/>
</dbReference>
<keyword evidence="2 4" id="KW-0238">DNA-binding</keyword>
<organism evidence="6 7">
    <name type="scientific">Microlunatus parietis</name>
    <dbReference type="NCBI Taxonomy" id="682979"/>
    <lineage>
        <taxon>Bacteria</taxon>
        <taxon>Bacillati</taxon>
        <taxon>Actinomycetota</taxon>
        <taxon>Actinomycetes</taxon>
        <taxon>Propionibacteriales</taxon>
        <taxon>Propionibacteriaceae</taxon>
        <taxon>Microlunatus</taxon>
    </lineage>
</organism>
<dbReference type="PROSITE" id="PS50977">
    <property type="entry name" value="HTH_TETR_2"/>
    <property type="match status" value="1"/>
</dbReference>
<evidence type="ECO:0000259" key="5">
    <source>
        <dbReference type="PROSITE" id="PS50977"/>
    </source>
</evidence>
<evidence type="ECO:0000256" key="4">
    <source>
        <dbReference type="PROSITE-ProRule" id="PRU00335"/>
    </source>
</evidence>
<dbReference type="InterPro" id="IPR050109">
    <property type="entry name" value="HTH-type_TetR-like_transc_reg"/>
</dbReference>
<dbReference type="InterPro" id="IPR001647">
    <property type="entry name" value="HTH_TetR"/>
</dbReference>
<protein>
    <submittedName>
        <fullName evidence="6">AcrR family transcriptional regulator</fullName>
    </submittedName>
</protein>
<sequence>MSKPVALDRVAPRPTPRALTPRTAEIVAAARDLLEAEGRAAMTMRRIAERLEIRAPSLYKHLPGKGSLESLVVEAGLFASGDALHRALDRPGRRTPIAALLAAYRKHGRDHPNLYRLITAADFPRSDLVDGLENWAGEPFFRAVGEPYAAQALWSFAHGTMILELDERFLAGSQLDRTWSAGVRAFSAIMES</sequence>
<dbReference type="RefSeq" id="WP_179751721.1">
    <property type="nucleotide sequence ID" value="NZ_JACCBU010000001.1"/>
</dbReference>
<dbReference type="Pfam" id="PF00440">
    <property type="entry name" value="TetR_N"/>
    <property type="match status" value="1"/>
</dbReference>
<dbReference type="PANTHER" id="PTHR30055:SF239">
    <property type="entry name" value="TRANSCRIPTIONAL REGULATORY PROTEIN"/>
    <property type="match status" value="1"/>
</dbReference>
<keyword evidence="1" id="KW-0805">Transcription regulation</keyword>
<comment type="caution">
    <text evidence="6">The sequence shown here is derived from an EMBL/GenBank/DDBJ whole genome shotgun (WGS) entry which is preliminary data.</text>
</comment>
<dbReference type="PANTHER" id="PTHR30055">
    <property type="entry name" value="HTH-TYPE TRANSCRIPTIONAL REGULATOR RUTR"/>
    <property type="match status" value="1"/>
</dbReference>
<keyword evidence="7" id="KW-1185">Reference proteome</keyword>